<dbReference type="InterPro" id="IPR051466">
    <property type="entry name" value="D-amino_acid_metab_enzyme"/>
</dbReference>
<gene>
    <name evidence="4" type="ORF">FRZ44_02970</name>
</gene>
<feature type="domain" description="D-serine dehydratase-like" evidence="3">
    <location>
        <begin position="337"/>
        <end position="436"/>
    </location>
</feature>
<dbReference type="InterPro" id="IPR042208">
    <property type="entry name" value="D-ser_dehydrat-like_sf"/>
</dbReference>
<evidence type="ECO:0000256" key="2">
    <source>
        <dbReference type="ARBA" id="ARBA00023239"/>
    </source>
</evidence>
<dbReference type="AlphaFoldDB" id="A0A5J6MDH1"/>
<comment type="similarity">
    <text evidence="1">Belongs to the DSD1 family.</text>
</comment>
<organism evidence="4 5">
    <name type="scientific">Hypericibacter terrae</name>
    <dbReference type="NCBI Taxonomy" id="2602015"/>
    <lineage>
        <taxon>Bacteria</taxon>
        <taxon>Pseudomonadati</taxon>
        <taxon>Pseudomonadota</taxon>
        <taxon>Alphaproteobacteria</taxon>
        <taxon>Rhodospirillales</taxon>
        <taxon>Dongiaceae</taxon>
        <taxon>Hypericibacter</taxon>
    </lineage>
</organism>
<dbReference type="InterPro" id="IPR026956">
    <property type="entry name" value="D-ser_dehydrat-like_dom"/>
</dbReference>
<dbReference type="EMBL" id="CP042906">
    <property type="protein sequence ID" value="QEX15017.1"/>
    <property type="molecule type" value="Genomic_DNA"/>
</dbReference>
<dbReference type="Gene3D" id="2.40.37.20">
    <property type="entry name" value="D-serine dehydratase-like domain"/>
    <property type="match status" value="1"/>
</dbReference>
<dbReference type="Pfam" id="PF01168">
    <property type="entry name" value="Ala_racemase_N"/>
    <property type="match status" value="1"/>
</dbReference>
<dbReference type="KEGG" id="htq:FRZ44_02970"/>
<dbReference type="Proteomes" id="UP000326202">
    <property type="component" value="Chromosome"/>
</dbReference>
<reference evidence="4 5" key="1">
    <citation type="submission" date="2019-08" db="EMBL/GenBank/DDBJ databases">
        <title>Hyperibacter terrae gen. nov., sp. nov. and Hyperibacter viscosus sp. nov., two new members in the family Rhodospirillaceae isolated from the rhizosphere of Hypericum perforatum.</title>
        <authorList>
            <person name="Noviana Z."/>
        </authorList>
    </citation>
    <scope>NUCLEOTIDE SEQUENCE [LARGE SCALE GENOMIC DNA]</scope>
    <source>
        <strain evidence="4 5">R5913</strain>
    </source>
</reference>
<dbReference type="InterPro" id="IPR029066">
    <property type="entry name" value="PLP-binding_barrel"/>
</dbReference>
<sequence length="453" mass="48535">MAKATPVDRFPSFSMLSSLGFFVATAHSIPGRLIFHPRHWRLFCQWKNISYEKKAAVRYKTRTMSTSQNILCATPRGHRETALAALETPAVVIDRTILEANIALGAAIARQHKVALRPHIKTHKSPAIAKLQMEAGAAGITASKTDEALVFIEAGIPSVTVAYPLVDRAKISRLIRAAKIKGTDLRVVADSADGIAALSAEARAQSHRLPVFLKVDVGLHRCGVDPALPASRDLALSVGRTAGLRFAGLLSHAGHAYAAGTPEGVRLVARQERDLMVGFAESLRQAGLEVPAISVGSTPTVLLNDGFEGLSEARPGNYVFMDMTQVGLGVARPAQVSLSVIVTVVSRNDRYAIVDAGSKVMSSDRGPHGSDSVRGFGAVFTLEEPDAPAMTLARLSEEHGFVEHEGRDLKIGSRLRIVPNHSCPVANLTDRFVAIDEAGGVEYWPVEGRGCVR</sequence>
<keyword evidence="5" id="KW-1185">Reference proteome</keyword>
<evidence type="ECO:0000313" key="5">
    <source>
        <dbReference type="Proteomes" id="UP000326202"/>
    </source>
</evidence>
<dbReference type="PANTHER" id="PTHR28004">
    <property type="entry name" value="ZGC:162816-RELATED"/>
    <property type="match status" value="1"/>
</dbReference>
<dbReference type="GO" id="GO:0036088">
    <property type="term" value="P:D-serine catabolic process"/>
    <property type="evidence" value="ECO:0007669"/>
    <property type="project" value="TreeGrafter"/>
</dbReference>
<dbReference type="Gene3D" id="3.20.20.10">
    <property type="entry name" value="Alanine racemase"/>
    <property type="match status" value="1"/>
</dbReference>
<keyword evidence="2" id="KW-0456">Lyase</keyword>
<proteinExistence type="inferred from homology"/>
<dbReference type="GO" id="GO:0008721">
    <property type="term" value="F:D-serine ammonia-lyase activity"/>
    <property type="evidence" value="ECO:0007669"/>
    <property type="project" value="TreeGrafter"/>
</dbReference>
<evidence type="ECO:0000313" key="4">
    <source>
        <dbReference type="EMBL" id="QEX15017.1"/>
    </source>
</evidence>
<evidence type="ECO:0000259" key="3">
    <source>
        <dbReference type="SMART" id="SM01119"/>
    </source>
</evidence>
<name>A0A5J6MDH1_9PROT</name>
<dbReference type="Pfam" id="PF14031">
    <property type="entry name" value="D-ser_dehydrat"/>
    <property type="match status" value="1"/>
</dbReference>
<dbReference type="PANTHER" id="PTHR28004:SF2">
    <property type="entry name" value="D-SERINE DEHYDRATASE"/>
    <property type="match status" value="1"/>
</dbReference>
<evidence type="ECO:0000256" key="1">
    <source>
        <dbReference type="ARBA" id="ARBA00005323"/>
    </source>
</evidence>
<dbReference type="SMART" id="SM01119">
    <property type="entry name" value="D-ser_dehydrat"/>
    <property type="match status" value="1"/>
</dbReference>
<accession>A0A5J6MDH1</accession>
<dbReference type="SUPFAM" id="SSF51419">
    <property type="entry name" value="PLP-binding barrel"/>
    <property type="match status" value="1"/>
</dbReference>
<dbReference type="InterPro" id="IPR001608">
    <property type="entry name" value="Ala_racemase_N"/>
</dbReference>
<protein>
    <submittedName>
        <fullName evidence="4">Alanine racemase</fullName>
    </submittedName>
</protein>